<proteinExistence type="predicted"/>
<accession>A0AAV4XM32</accession>
<dbReference type="AlphaFoldDB" id="A0AAV4XM32"/>
<reference evidence="2 3" key="1">
    <citation type="submission" date="2021-06" db="EMBL/GenBank/DDBJ databases">
        <title>Caerostris extrusa draft genome.</title>
        <authorList>
            <person name="Kono N."/>
            <person name="Arakawa K."/>
        </authorList>
    </citation>
    <scope>NUCLEOTIDE SEQUENCE [LARGE SCALE GENOMIC DNA]</scope>
</reference>
<keyword evidence="3" id="KW-1185">Reference proteome</keyword>
<feature type="region of interest" description="Disordered" evidence="1">
    <location>
        <begin position="79"/>
        <end position="103"/>
    </location>
</feature>
<sequence length="175" mass="19984">MHNDIVKNKLPSIAAEIRLSGGGVTFYRRSRHERHRVLQGEPKSAGYQPHLWTFFRLSHFSTPPVKRCFFPHDSVATAHPVNKPDDRHPRPSESSREKRNNERGWMGCQGRRVADDNTGLLMVCRGQKILLVMRLLKGLEGVFLSNHLFDPDSNRGCSSTRPLPVIGNFCKRIVF</sequence>
<comment type="caution">
    <text evidence="2">The sequence shown here is derived from an EMBL/GenBank/DDBJ whole genome shotgun (WGS) entry which is preliminary data.</text>
</comment>
<evidence type="ECO:0000313" key="3">
    <source>
        <dbReference type="Proteomes" id="UP001054945"/>
    </source>
</evidence>
<organism evidence="2 3">
    <name type="scientific">Caerostris extrusa</name>
    <name type="common">Bark spider</name>
    <name type="synonym">Caerostris bankana</name>
    <dbReference type="NCBI Taxonomy" id="172846"/>
    <lineage>
        <taxon>Eukaryota</taxon>
        <taxon>Metazoa</taxon>
        <taxon>Ecdysozoa</taxon>
        <taxon>Arthropoda</taxon>
        <taxon>Chelicerata</taxon>
        <taxon>Arachnida</taxon>
        <taxon>Araneae</taxon>
        <taxon>Araneomorphae</taxon>
        <taxon>Entelegynae</taxon>
        <taxon>Araneoidea</taxon>
        <taxon>Araneidae</taxon>
        <taxon>Caerostris</taxon>
    </lineage>
</organism>
<feature type="compositionally biased region" description="Basic and acidic residues" evidence="1">
    <location>
        <begin position="82"/>
        <end position="102"/>
    </location>
</feature>
<protein>
    <submittedName>
        <fullName evidence="2">Uncharacterized protein</fullName>
    </submittedName>
</protein>
<evidence type="ECO:0000256" key="1">
    <source>
        <dbReference type="SAM" id="MobiDB-lite"/>
    </source>
</evidence>
<gene>
    <name evidence="2" type="ORF">CEXT_227341</name>
</gene>
<evidence type="ECO:0000313" key="2">
    <source>
        <dbReference type="EMBL" id="GIY95114.1"/>
    </source>
</evidence>
<name>A0AAV4XM32_CAEEX</name>
<dbReference type="Proteomes" id="UP001054945">
    <property type="component" value="Unassembled WGS sequence"/>
</dbReference>
<dbReference type="EMBL" id="BPLR01017873">
    <property type="protein sequence ID" value="GIY95114.1"/>
    <property type="molecule type" value="Genomic_DNA"/>
</dbReference>